<evidence type="ECO:0000313" key="2">
    <source>
        <dbReference type="Proteomes" id="UP000612808"/>
    </source>
</evidence>
<protein>
    <recommendedName>
        <fullName evidence="3">Glycolipid-binding domain-containing protein</fullName>
    </recommendedName>
</protein>
<evidence type="ECO:0008006" key="3">
    <source>
        <dbReference type="Google" id="ProtNLM"/>
    </source>
</evidence>
<dbReference type="InterPro" id="IPR009467">
    <property type="entry name" value="Glycolipid-bd_prot_put"/>
</dbReference>
<proteinExistence type="predicted"/>
<dbReference type="Proteomes" id="UP000612808">
    <property type="component" value="Unassembled WGS sequence"/>
</dbReference>
<accession>A0A8J3NG42</accession>
<sequence>MSLLERSVVWRRLDVDGTEQVLFDDGAGLRARGTAICADPVPYTCRYQVLTDEHWATRMFEVEAEGGGWRRQVRLERAAGRWRVTTNERGRLDRVLARAGRPGAALPGTDLPEELTDAVDVDLFNSPLTNTLPLRRLGLLGSEPDGAEHRITAAWVLLPELTVIPSEQAYTVLGPESVRYSSGRFQADLTVDRDGFVRHYPGLADRVG</sequence>
<organism evidence="1 2">
    <name type="scientific">Actinocatenispora rupis</name>
    <dbReference type="NCBI Taxonomy" id="519421"/>
    <lineage>
        <taxon>Bacteria</taxon>
        <taxon>Bacillati</taxon>
        <taxon>Actinomycetota</taxon>
        <taxon>Actinomycetes</taxon>
        <taxon>Micromonosporales</taxon>
        <taxon>Micromonosporaceae</taxon>
        <taxon>Actinocatenispora</taxon>
    </lineage>
</organism>
<dbReference type="AlphaFoldDB" id="A0A8J3NG42"/>
<gene>
    <name evidence="1" type="ORF">Aru02nite_68710</name>
</gene>
<dbReference type="SUPFAM" id="SSF159275">
    <property type="entry name" value="PA1994-like"/>
    <property type="match status" value="1"/>
</dbReference>
<comment type="caution">
    <text evidence="1">The sequence shown here is derived from an EMBL/GenBank/DDBJ whole genome shotgun (WGS) entry which is preliminary data.</text>
</comment>
<dbReference type="EMBL" id="BOMB01000050">
    <property type="protein sequence ID" value="GID15982.1"/>
    <property type="molecule type" value="Genomic_DNA"/>
</dbReference>
<dbReference type="RefSeq" id="WP_203664533.1">
    <property type="nucleotide sequence ID" value="NZ_BAAAZM010000001.1"/>
</dbReference>
<evidence type="ECO:0000313" key="1">
    <source>
        <dbReference type="EMBL" id="GID15982.1"/>
    </source>
</evidence>
<name>A0A8J3NG42_9ACTN</name>
<dbReference type="Pfam" id="PF06475">
    <property type="entry name" value="Glycolipid_bind"/>
    <property type="match status" value="1"/>
</dbReference>
<keyword evidence="2" id="KW-1185">Reference proteome</keyword>
<reference evidence="1" key="1">
    <citation type="submission" date="2021-01" db="EMBL/GenBank/DDBJ databases">
        <title>Whole genome shotgun sequence of Actinocatenispora rupis NBRC 107355.</title>
        <authorList>
            <person name="Komaki H."/>
            <person name="Tamura T."/>
        </authorList>
    </citation>
    <scope>NUCLEOTIDE SEQUENCE</scope>
    <source>
        <strain evidence="1">NBRC 107355</strain>
    </source>
</reference>